<keyword evidence="2" id="KW-1185">Reference proteome</keyword>
<dbReference type="EMBL" id="JMQI01000052">
    <property type="protein sequence ID" value="KDN19463.1"/>
    <property type="molecule type" value="Genomic_DNA"/>
</dbReference>
<evidence type="ECO:0000313" key="2">
    <source>
        <dbReference type="Proteomes" id="UP000027345"/>
    </source>
</evidence>
<comment type="caution">
    <text evidence="1">The sequence shown here is derived from an EMBL/GenBank/DDBJ whole genome shotgun (WGS) entry which is preliminary data.</text>
</comment>
<dbReference type="OrthoDB" id="3633136at2"/>
<gene>
    <name evidence="1" type="ORF">DV20_25195</name>
</gene>
<name>A0A066U5F9_9PSEU</name>
<dbReference type="STRING" id="287986.DV20_25195"/>
<reference evidence="1 2" key="1">
    <citation type="submission" date="2014-05" db="EMBL/GenBank/DDBJ databases">
        <title>Draft genome sequence of Amycolatopsis rifamycinica DSM 46095.</title>
        <authorList>
            <person name="Lal R."/>
            <person name="Saxena A."/>
            <person name="Kumari R."/>
            <person name="Mukherjee U."/>
            <person name="Singh P."/>
            <person name="Sangwan N."/>
            <person name="Mahato N.K."/>
        </authorList>
    </citation>
    <scope>NUCLEOTIDE SEQUENCE [LARGE SCALE GENOMIC DNA]</scope>
    <source>
        <strain evidence="1 2">DSM 46095</strain>
    </source>
</reference>
<accession>A0A066U5F9</accession>
<sequence>MTHDKKQDTAKAGWDGFGVTWIVGSEAELAVEETGSEPTHPPMLVLAGAPCVVMLRPPDDPAMWPACVRFLRQLRDGAEDLAALLEARATDRLARDGEVG</sequence>
<dbReference type="RefSeq" id="WP_043784261.1">
    <property type="nucleotide sequence ID" value="NZ_JMQI01000052.1"/>
</dbReference>
<dbReference type="AlphaFoldDB" id="A0A066U5F9"/>
<dbReference type="Proteomes" id="UP000027345">
    <property type="component" value="Unassembled WGS sequence"/>
</dbReference>
<evidence type="ECO:0000313" key="1">
    <source>
        <dbReference type="EMBL" id="KDN19463.1"/>
    </source>
</evidence>
<proteinExistence type="predicted"/>
<organism evidence="1 2">
    <name type="scientific">Amycolatopsis rifamycinica</name>
    <dbReference type="NCBI Taxonomy" id="287986"/>
    <lineage>
        <taxon>Bacteria</taxon>
        <taxon>Bacillati</taxon>
        <taxon>Actinomycetota</taxon>
        <taxon>Actinomycetes</taxon>
        <taxon>Pseudonocardiales</taxon>
        <taxon>Pseudonocardiaceae</taxon>
        <taxon>Amycolatopsis</taxon>
    </lineage>
</organism>
<protein>
    <submittedName>
        <fullName evidence="1">Uncharacterized protein</fullName>
    </submittedName>
</protein>